<dbReference type="PROSITE" id="PS51257">
    <property type="entry name" value="PROKAR_LIPOPROTEIN"/>
    <property type="match status" value="1"/>
</dbReference>
<dbReference type="EMBL" id="JAINWF010000029">
    <property type="protein sequence ID" value="MCD1610637.1"/>
    <property type="molecule type" value="Genomic_DNA"/>
</dbReference>
<organism evidence="2 3">
    <name type="scientific">Stutzerimonas kunmingensis</name>
    <dbReference type="NCBI Taxonomy" id="1211807"/>
    <lineage>
        <taxon>Bacteria</taxon>
        <taxon>Pseudomonadati</taxon>
        <taxon>Pseudomonadota</taxon>
        <taxon>Gammaproteobacteria</taxon>
        <taxon>Pseudomonadales</taxon>
        <taxon>Pseudomonadaceae</taxon>
        <taxon>Stutzerimonas</taxon>
    </lineage>
</organism>
<dbReference type="AlphaFoldDB" id="A0A9X1N8K3"/>
<accession>A0A9X1N8K3</accession>
<protein>
    <submittedName>
        <fullName evidence="2">Uncharacterized protein</fullName>
    </submittedName>
</protein>
<feature type="chain" id="PRO_5040964727" evidence="1">
    <location>
        <begin position="24"/>
        <end position="305"/>
    </location>
</feature>
<evidence type="ECO:0000313" key="3">
    <source>
        <dbReference type="Proteomes" id="UP001138989"/>
    </source>
</evidence>
<evidence type="ECO:0000256" key="1">
    <source>
        <dbReference type="SAM" id="SignalP"/>
    </source>
</evidence>
<dbReference type="Proteomes" id="UP001138989">
    <property type="component" value="Unassembled WGS sequence"/>
</dbReference>
<keyword evidence="3" id="KW-1185">Reference proteome</keyword>
<feature type="signal peptide" evidence="1">
    <location>
        <begin position="1"/>
        <end position="23"/>
    </location>
</feature>
<name>A0A9X1N8K3_9GAMM</name>
<evidence type="ECO:0000313" key="2">
    <source>
        <dbReference type="EMBL" id="MCD1610637.1"/>
    </source>
</evidence>
<keyword evidence="1" id="KW-0732">Signal</keyword>
<reference evidence="2" key="1">
    <citation type="submission" date="2021-08" db="EMBL/GenBank/DDBJ databases">
        <title>Isolation and characterization of neutrophilic mixotrophic iron-oxidizing bacteria from deep-sea hydrothermal vents.</title>
        <authorList>
            <person name="He Y."/>
        </authorList>
    </citation>
    <scope>NUCLEOTIDE SEQUENCE</scope>
    <source>
        <strain evidence="2">IOP_13</strain>
    </source>
</reference>
<sequence>MIKPRSIRIALAFASLTALQGCAGLMLPVPGEVTTQVDGMNVTYVPRETGLDRWVNAQPVDLSLHETQTEKAMSLFGYPKLSWYPEGRLTYISTTEVAIIETPLYMRPTYGGPDDLRPQGGAGSSDSLITAGLGSGNGGLAAVGALESVGSSVRNSDPRTSFSHFLCYKAQEKYNASTALQSCWSDWLGQMRSIPQMKDESRFMDIIAFDLAIPTAAGGKGHAVMAMNRSRTEYFTGMAPVQMGGYKAHIFHFYPFVRSGKEGAFTVEELVAELGNNKPSDLIYLISGSADTRKRTGVDPVGVVD</sequence>
<proteinExistence type="predicted"/>
<comment type="caution">
    <text evidence="2">The sequence shown here is derived from an EMBL/GenBank/DDBJ whole genome shotgun (WGS) entry which is preliminary data.</text>
</comment>
<dbReference type="RefSeq" id="WP_102833549.1">
    <property type="nucleotide sequence ID" value="NZ_JAINWF010000029.1"/>
</dbReference>
<gene>
    <name evidence="2" type="ORF">K7H17_22610</name>
</gene>